<name>A0ABV6MQN8_9PSEU</name>
<proteinExistence type="predicted"/>
<dbReference type="EMBL" id="JBHLUD010000004">
    <property type="protein sequence ID" value="MFC0542634.1"/>
    <property type="molecule type" value="Genomic_DNA"/>
</dbReference>
<evidence type="ECO:0000256" key="3">
    <source>
        <dbReference type="ARBA" id="ARBA00022840"/>
    </source>
</evidence>
<evidence type="ECO:0000256" key="2">
    <source>
        <dbReference type="ARBA" id="ARBA00022801"/>
    </source>
</evidence>
<dbReference type="InterPro" id="IPR052708">
    <property type="entry name" value="PxpC"/>
</dbReference>
<evidence type="ECO:0000313" key="7">
    <source>
        <dbReference type="Proteomes" id="UP001589810"/>
    </source>
</evidence>
<evidence type="ECO:0000259" key="5">
    <source>
        <dbReference type="SMART" id="SM00797"/>
    </source>
</evidence>
<dbReference type="PANTHER" id="PTHR43309">
    <property type="entry name" value="5-OXOPROLINASE SUBUNIT C"/>
    <property type="match status" value="1"/>
</dbReference>
<dbReference type="Gene3D" id="2.40.100.10">
    <property type="entry name" value="Cyclophilin-like"/>
    <property type="match status" value="1"/>
</dbReference>
<feature type="domain" description="Carboxyltransferase" evidence="5">
    <location>
        <begin position="22"/>
        <end position="302"/>
    </location>
</feature>
<dbReference type="SMART" id="SM00797">
    <property type="entry name" value="AHS2"/>
    <property type="match status" value="1"/>
</dbReference>
<feature type="region of interest" description="Disordered" evidence="4">
    <location>
        <begin position="321"/>
        <end position="347"/>
    </location>
</feature>
<dbReference type="InterPro" id="IPR029000">
    <property type="entry name" value="Cyclophilin-like_dom_sf"/>
</dbReference>
<organism evidence="6 7">
    <name type="scientific">Kutzneria chonburiensis</name>
    <dbReference type="NCBI Taxonomy" id="1483604"/>
    <lineage>
        <taxon>Bacteria</taxon>
        <taxon>Bacillati</taxon>
        <taxon>Actinomycetota</taxon>
        <taxon>Actinomycetes</taxon>
        <taxon>Pseudonocardiales</taxon>
        <taxon>Pseudonocardiaceae</taxon>
        <taxon>Kutzneria</taxon>
    </lineage>
</organism>
<sequence>MFEVLAAGIACVTDLGRPGLSRKGIAVNGAADQFSATAANILVGNPESAPLVEITASALTVGFARAALVAVTGAPATVACDGQLQRTWQPICVPAGATLSISDVHSGLRCYLAVCGTLQVSLTHGSCAPDTLLGVGTWLRAGSRVPFDTDYVPFDHPVFRHPLFRLSVPVPRFGSPWTISVTDGPDLLHFGRLEESLFAAPYLVTPDSNHIGLRLRGPAPVRTDGGEILSRGVPVGAIEVTPAGELLVLQRGRPVTAGYPVAAVATSVARSALGQAAPGDVLRFRRRSLSDAVATCRAQRHSLDTLATRVCTVLTRVGIHPGVNASGTPGRPNGGTGSRSHGRNLAS</sequence>
<reference evidence="6 7" key="1">
    <citation type="submission" date="2024-09" db="EMBL/GenBank/DDBJ databases">
        <authorList>
            <person name="Sun Q."/>
            <person name="Mori K."/>
        </authorList>
    </citation>
    <scope>NUCLEOTIDE SEQUENCE [LARGE SCALE GENOMIC DNA]</scope>
    <source>
        <strain evidence="6 7">TBRC 1432</strain>
    </source>
</reference>
<evidence type="ECO:0000256" key="1">
    <source>
        <dbReference type="ARBA" id="ARBA00022741"/>
    </source>
</evidence>
<dbReference type="RefSeq" id="WP_273941050.1">
    <property type="nucleotide sequence ID" value="NZ_CP097263.1"/>
</dbReference>
<protein>
    <submittedName>
        <fullName evidence="6">Biotin-dependent carboxyltransferase family protein</fullName>
    </submittedName>
</protein>
<keyword evidence="7" id="KW-1185">Reference proteome</keyword>
<dbReference type="PANTHER" id="PTHR43309:SF3">
    <property type="entry name" value="5-OXOPROLINASE SUBUNIT C"/>
    <property type="match status" value="1"/>
</dbReference>
<keyword evidence="2" id="KW-0378">Hydrolase</keyword>
<accession>A0ABV6MQN8</accession>
<dbReference type="Proteomes" id="UP001589810">
    <property type="component" value="Unassembled WGS sequence"/>
</dbReference>
<comment type="caution">
    <text evidence="6">The sequence shown here is derived from an EMBL/GenBank/DDBJ whole genome shotgun (WGS) entry which is preliminary data.</text>
</comment>
<keyword evidence="3" id="KW-0067">ATP-binding</keyword>
<dbReference type="Pfam" id="PF02626">
    <property type="entry name" value="CT_A_B"/>
    <property type="match status" value="1"/>
</dbReference>
<evidence type="ECO:0000256" key="4">
    <source>
        <dbReference type="SAM" id="MobiDB-lite"/>
    </source>
</evidence>
<gene>
    <name evidence="6" type="ORF">ACFFH7_14150</name>
</gene>
<dbReference type="InterPro" id="IPR003778">
    <property type="entry name" value="CT_A_B"/>
</dbReference>
<keyword evidence="1" id="KW-0547">Nucleotide-binding</keyword>
<evidence type="ECO:0000313" key="6">
    <source>
        <dbReference type="EMBL" id="MFC0542634.1"/>
    </source>
</evidence>